<dbReference type="InterPro" id="IPR029058">
    <property type="entry name" value="AB_hydrolase_fold"/>
</dbReference>
<dbReference type="PANTHER" id="PTHR43798:SF31">
    <property type="entry name" value="AB HYDROLASE SUPERFAMILY PROTEIN YCLE"/>
    <property type="match status" value="1"/>
</dbReference>
<dbReference type="Proteomes" id="UP000018733">
    <property type="component" value="Unassembled WGS sequence"/>
</dbReference>
<keyword evidence="5" id="KW-1185">Reference proteome</keyword>
<name>V8QMC6_9BURK</name>
<evidence type="ECO:0000259" key="3">
    <source>
        <dbReference type="Pfam" id="PF00561"/>
    </source>
</evidence>
<dbReference type="STRING" id="1424334.W822_17640"/>
<dbReference type="eggNOG" id="COG2267">
    <property type="taxonomic scope" value="Bacteria"/>
</dbReference>
<comment type="caution">
    <text evidence="4">The sequence shown here is derived from an EMBL/GenBank/DDBJ whole genome shotgun (WGS) entry which is preliminary data.</text>
</comment>
<dbReference type="Gene3D" id="3.40.50.1820">
    <property type="entry name" value="alpha/beta hydrolase"/>
    <property type="match status" value="1"/>
</dbReference>
<organism evidence="4 5">
    <name type="scientific">Advenella kashmirensis W13003</name>
    <dbReference type="NCBI Taxonomy" id="1424334"/>
    <lineage>
        <taxon>Bacteria</taxon>
        <taxon>Pseudomonadati</taxon>
        <taxon>Pseudomonadota</taxon>
        <taxon>Betaproteobacteria</taxon>
        <taxon>Burkholderiales</taxon>
        <taxon>Alcaligenaceae</taxon>
    </lineage>
</organism>
<dbReference type="HOGENOM" id="CLU_020336_12_3_4"/>
<dbReference type="PANTHER" id="PTHR43798">
    <property type="entry name" value="MONOACYLGLYCEROL LIPASE"/>
    <property type="match status" value="1"/>
</dbReference>
<comment type="similarity">
    <text evidence="1">Belongs to the peptidase S33 family.</text>
</comment>
<dbReference type="Pfam" id="PF00561">
    <property type="entry name" value="Abhydrolase_1"/>
    <property type="match status" value="1"/>
</dbReference>
<evidence type="ECO:0000256" key="1">
    <source>
        <dbReference type="ARBA" id="ARBA00010088"/>
    </source>
</evidence>
<dbReference type="EMBL" id="AYXT01000012">
    <property type="protein sequence ID" value="ETF01101.1"/>
    <property type="molecule type" value="Genomic_DNA"/>
</dbReference>
<dbReference type="InterPro" id="IPR000073">
    <property type="entry name" value="AB_hydrolase_1"/>
</dbReference>
<dbReference type="PATRIC" id="fig|1424334.3.peg.3547"/>
<dbReference type="PRINTS" id="PR00793">
    <property type="entry name" value="PROAMNOPTASE"/>
</dbReference>
<evidence type="ECO:0000313" key="4">
    <source>
        <dbReference type="EMBL" id="ETF01101.1"/>
    </source>
</evidence>
<feature type="domain" description="AB hydrolase-1" evidence="3">
    <location>
        <begin position="12"/>
        <end position="111"/>
    </location>
</feature>
<evidence type="ECO:0000256" key="2">
    <source>
        <dbReference type="ARBA" id="ARBA00022801"/>
    </source>
</evidence>
<dbReference type="GO" id="GO:0008233">
    <property type="term" value="F:peptidase activity"/>
    <property type="evidence" value="ECO:0007669"/>
    <property type="project" value="InterPro"/>
</dbReference>
<dbReference type="AlphaFoldDB" id="V8QMC6"/>
<dbReference type="InterPro" id="IPR050266">
    <property type="entry name" value="AB_hydrolase_sf"/>
</dbReference>
<sequence>MWYTDTGGDGEPLVLLHANTGTSASWEYQQDDFSRAGYRVIAFDRRGSGQSTPDSSSGAQPGTVADDLDALVKQLGIDRFHLLGIAGGGFIALDYAAWHGDKLQSLTVAASTGSIQEDEIQQFIKRIEIPGIREQSATYREVGASYRGANPEGLKKWHDIEEGARQAGVPSQPLRSPNTYQKISQLNMPVSVISAGADLLAPPALMMLWVKHLAQHEWTLIPDAGHAVAWERPEQFNKTVLAFLAKHRVKRSG</sequence>
<protein>
    <submittedName>
        <fullName evidence="4">Twin-arginine translocation pathway signal protein</fullName>
    </submittedName>
</protein>
<dbReference type="SUPFAM" id="SSF53474">
    <property type="entry name" value="alpha/beta-Hydrolases"/>
    <property type="match status" value="1"/>
</dbReference>
<keyword evidence="2" id="KW-0378">Hydrolase</keyword>
<accession>V8QMC6</accession>
<gene>
    <name evidence="4" type="ORF">W822_17640</name>
</gene>
<dbReference type="GO" id="GO:0016020">
    <property type="term" value="C:membrane"/>
    <property type="evidence" value="ECO:0007669"/>
    <property type="project" value="TreeGrafter"/>
</dbReference>
<evidence type="ECO:0000313" key="5">
    <source>
        <dbReference type="Proteomes" id="UP000018733"/>
    </source>
</evidence>
<dbReference type="GO" id="GO:0006508">
    <property type="term" value="P:proteolysis"/>
    <property type="evidence" value="ECO:0007669"/>
    <property type="project" value="InterPro"/>
</dbReference>
<dbReference type="InterPro" id="IPR002410">
    <property type="entry name" value="Peptidase_S33"/>
</dbReference>
<reference evidence="4 5" key="1">
    <citation type="journal article" date="2014" name="Genome Announc.">
        <title>Draft Genome Sequence of Advenella kashmirensis Strain W13003, a Polycyclic Aromatic Hydrocarbon-Degrading Bacterium.</title>
        <authorList>
            <person name="Wang X."/>
            <person name="Jin D."/>
            <person name="Zhou L."/>
            <person name="Wu L."/>
            <person name="An W."/>
            <person name="Zhao L."/>
        </authorList>
    </citation>
    <scope>NUCLEOTIDE SEQUENCE [LARGE SCALE GENOMIC DNA]</scope>
    <source>
        <strain evidence="4 5">W13003</strain>
    </source>
</reference>
<proteinExistence type="inferred from homology"/>